<keyword evidence="11" id="KW-1185">Reference proteome</keyword>
<keyword evidence="4 6" id="KW-0694">RNA-binding</keyword>
<organism evidence="9 11">
    <name type="scientific">Iris pallida</name>
    <name type="common">Sweet iris</name>
    <dbReference type="NCBI Taxonomy" id="29817"/>
    <lineage>
        <taxon>Eukaryota</taxon>
        <taxon>Viridiplantae</taxon>
        <taxon>Streptophyta</taxon>
        <taxon>Embryophyta</taxon>
        <taxon>Tracheophyta</taxon>
        <taxon>Spermatophyta</taxon>
        <taxon>Magnoliopsida</taxon>
        <taxon>Liliopsida</taxon>
        <taxon>Asparagales</taxon>
        <taxon>Iridaceae</taxon>
        <taxon>Iridoideae</taxon>
        <taxon>Irideae</taxon>
        <taxon>Iris</taxon>
    </lineage>
</organism>
<gene>
    <name evidence="9" type="ORF">M6B38_320140</name>
    <name evidence="10" type="ORF">M6B38_320145</name>
</gene>
<accession>A0AAX6HBJ8</accession>
<dbReference type="SUPFAM" id="SSF54928">
    <property type="entry name" value="RNA-binding domain, RBD"/>
    <property type="match status" value="2"/>
</dbReference>
<evidence type="ECO:0000256" key="5">
    <source>
        <dbReference type="ARBA" id="ARBA00023089"/>
    </source>
</evidence>
<keyword evidence="3" id="KW-0677">Repeat</keyword>
<comment type="caution">
    <text evidence="9">The sequence shown here is derived from an EMBL/GenBank/DDBJ whole genome shotgun (WGS) entry which is preliminary data.</text>
</comment>
<feature type="region of interest" description="Disordered" evidence="7">
    <location>
        <begin position="1"/>
        <end position="33"/>
    </location>
</feature>
<dbReference type="PANTHER" id="PTHR24012">
    <property type="entry name" value="RNA BINDING PROTEIN"/>
    <property type="match status" value="1"/>
</dbReference>
<dbReference type="PROSITE" id="PS50102">
    <property type="entry name" value="RRM"/>
    <property type="match status" value="3"/>
</dbReference>
<comment type="subcellular location">
    <subcellularLocation>
        <location evidence="1">Cytoplasm</location>
    </subcellularLocation>
</comment>
<dbReference type="FunFam" id="3.30.70.330:FF:000302">
    <property type="entry name" value="RNA-binding protein BRN1"/>
    <property type="match status" value="1"/>
</dbReference>
<dbReference type="GO" id="GO:0009908">
    <property type="term" value="P:flower development"/>
    <property type="evidence" value="ECO:0007669"/>
    <property type="project" value="UniProtKB-KW"/>
</dbReference>
<reference evidence="9" key="1">
    <citation type="journal article" date="2023" name="GigaByte">
        <title>Genome assembly of the bearded iris, Iris pallida Lam.</title>
        <authorList>
            <person name="Bruccoleri R.E."/>
            <person name="Oakeley E.J."/>
            <person name="Faust A.M.E."/>
            <person name="Altorfer M."/>
            <person name="Dessus-Babus S."/>
            <person name="Burckhardt D."/>
            <person name="Oertli M."/>
            <person name="Naumann U."/>
            <person name="Petersen F."/>
            <person name="Wong J."/>
        </authorList>
    </citation>
    <scope>NUCLEOTIDE SEQUENCE</scope>
    <source>
        <strain evidence="9">GSM-AAB239-AS_SAM_17_03QT</strain>
    </source>
</reference>
<evidence type="ECO:0000256" key="1">
    <source>
        <dbReference type="ARBA" id="ARBA00004496"/>
    </source>
</evidence>
<dbReference type="FunFam" id="3.30.70.330:FF:000334">
    <property type="entry name" value="RNA-binding protein BRN1"/>
    <property type="match status" value="1"/>
</dbReference>
<keyword evidence="5" id="KW-0287">Flowering</keyword>
<dbReference type="GO" id="GO:1990904">
    <property type="term" value="C:ribonucleoprotein complex"/>
    <property type="evidence" value="ECO:0007669"/>
    <property type="project" value="InterPro"/>
</dbReference>
<feature type="domain" description="RRM" evidence="8">
    <location>
        <begin position="36"/>
        <end position="117"/>
    </location>
</feature>
<feature type="domain" description="RRM" evidence="8">
    <location>
        <begin position="124"/>
        <end position="204"/>
    </location>
</feature>
<protein>
    <submittedName>
        <fullName evidence="9">RNA-binding protein BRN1-like</fullName>
    </submittedName>
</protein>
<dbReference type="GO" id="GO:0005737">
    <property type="term" value="C:cytoplasm"/>
    <property type="evidence" value="ECO:0007669"/>
    <property type="project" value="UniProtKB-SubCell"/>
</dbReference>
<dbReference type="EMBL" id="JANAVB010010799">
    <property type="protein sequence ID" value="KAJ6838233.1"/>
    <property type="molecule type" value="Genomic_DNA"/>
</dbReference>
<evidence type="ECO:0000259" key="8">
    <source>
        <dbReference type="PROSITE" id="PS50102"/>
    </source>
</evidence>
<dbReference type="CDD" id="cd12362">
    <property type="entry name" value="RRM3_CELF1-6"/>
    <property type="match status" value="1"/>
</dbReference>
<feature type="compositionally biased region" description="Low complexity" evidence="7">
    <location>
        <begin position="20"/>
        <end position="29"/>
    </location>
</feature>
<dbReference type="GO" id="GO:0003729">
    <property type="term" value="F:mRNA binding"/>
    <property type="evidence" value="ECO:0007669"/>
    <property type="project" value="UniProtKB-ARBA"/>
</dbReference>
<dbReference type="SMART" id="SM00360">
    <property type="entry name" value="RRM"/>
    <property type="match status" value="3"/>
</dbReference>
<evidence type="ECO:0000313" key="10">
    <source>
        <dbReference type="EMBL" id="KAJ6838234.1"/>
    </source>
</evidence>
<dbReference type="GO" id="GO:0006402">
    <property type="term" value="P:mRNA catabolic process"/>
    <property type="evidence" value="ECO:0007669"/>
    <property type="project" value="UniProtKB-ARBA"/>
</dbReference>
<dbReference type="InterPro" id="IPR035979">
    <property type="entry name" value="RBD_domain_sf"/>
</dbReference>
<dbReference type="CDD" id="cd12361">
    <property type="entry name" value="RRM1_2_CELF1-6_like"/>
    <property type="match status" value="1"/>
</dbReference>
<dbReference type="InterPro" id="IPR012677">
    <property type="entry name" value="Nucleotide-bd_a/b_plait_sf"/>
</dbReference>
<proteinExistence type="predicted"/>
<evidence type="ECO:0000256" key="2">
    <source>
        <dbReference type="ARBA" id="ARBA00022490"/>
    </source>
</evidence>
<evidence type="ECO:0000313" key="9">
    <source>
        <dbReference type="EMBL" id="KAJ6838233.1"/>
    </source>
</evidence>
<dbReference type="InterPro" id="IPR002343">
    <property type="entry name" value="Hud_Sxl_RNA"/>
</dbReference>
<dbReference type="Gene3D" id="3.30.70.330">
    <property type="match status" value="3"/>
</dbReference>
<evidence type="ECO:0000256" key="4">
    <source>
        <dbReference type="ARBA" id="ARBA00022884"/>
    </source>
</evidence>
<dbReference type="PRINTS" id="PR00961">
    <property type="entry name" value="HUDSXLRNA"/>
</dbReference>
<dbReference type="FunFam" id="3.30.70.330:FF:000216">
    <property type="entry name" value="RNA-binding protein BRN1 isoform X1"/>
    <property type="match status" value="1"/>
</dbReference>
<keyword evidence="2" id="KW-0963">Cytoplasm</keyword>
<name>A0AAX6HBJ8_IRIPA</name>
<dbReference type="Pfam" id="PF00076">
    <property type="entry name" value="RRM_1"/>
    <property type="match status" value="3"/>
</dbReference>
<evidence type="ECO:0000256" key="7">
    <source>
        <dbReference type="SAM" id="MobiDB-lite"/>
    </source>
</evidence>
<dbReference type="GO" id="GO:2000028">
    <property type="term" value="P:regulation of photoperiodism, flowering"/>
    <property type="evidence" value="ECO:0007669"/>
    <property type="project" value="UniProtKB-ARBA"/>
</dbReference>
<dbReference type="InterPro" id="IPR000504">
    <property type="entry name" value="RRM_dom"/>
</dbReference>
<reference evidence="9" key="2">
    <citation type="submission" date="2023-04" db="EMBL/GenBank/DDBJ databases">
        <authorList>
            <person name="Bruccoleri R.E."/>
            <person name="Oakeley E.J."/>
            <person name="Faust A.-M."/>
            <person name="Dessus-Babus S."/>
            <person name="Altorfer M."/>
            <person name="Burckhardt D."/>
            <person name="Oertli M."/>
            <person name="Naumann U."/>
            <person name="Petersen F."/>
            <person name="Wong J."/>
        </authorList>
    </citation>
    <scope>NUCLEOTIDE SEQUENCE</scope>
    <source>
        <strain evidence="9">GSM-AAB239-AS_SAM_17_03QT</strain>
        <tissue evidence="9">Leaf</tissue>
    </source>
</reference>
<evidence type="ECO:0000256" key="3">
    <source>
        <dbReference type="ARBA" id="ARBA00022737"/>
    </source>
</evidence>
<evidence type="ECO:0000313" key="11">
    <source>
        <dbReference type="Proteomes" id="UP001140949"/>
    </source>
</evidence>
<feature type="domain" description="RRM" evidence="8">
    <location>
        <begin position="373"/>
        <end position="451"/>
    </location>
</feature>
<dbReference type="Proteomes" id="UP001140949">
    <property type="component" value="Unassembled WGS sequence"/>
</dbReference>
<dbReference type="EMBL" id="JANAVB010010799">
    <property type="protein sequence ID" value="KAJ6838234.1"/>
    <property type="molecule type" value="Genomic_DNA"/>
</dbReference>
<dbReference type="AlphaFoldDB" id="A0AAX6HBJ8"/>
<feature type="compositionally biased region" description="Basic and acidic residues" evidence="7">
    <location>
        <begin position="1"/>
        <end position="10"/>
    </location>
</feature>
<sequence length="458" mass="48801">MAEGAEKERGGGPPPPPAMALPSPATSSSEQGGESVKLFVGQVPKTMSEHQLLSMFKEFALVDEVNVIKDKNTKASRGCCFLICPSREEADKAVSACHNKRTLPGASSPLQVKYADGELERLEHKLFIGMLPKNVSDAEVSSLFSKYGNIKDLQILRGSQHTSKGCAFLKYETKEQALAALEAVNGKCRMEGSSVPLVVKWADTEKERQARRALKAQSQASNLSPSNSIQQPSVFGALPMGYMPPYNGYGYQAPGSYGLLQYPLASMQNQASFQNMIASASQGNSLRGINPELSPGATARNFATMQSTGYVGSAYPSVAGLQYPLAYHGGLMSHRPLGNSHGLVQPANTNNNSAGSPGISISSGGQIEGPTGANLFIYHIPQDYGDEELSNAFQGFGRVLSAKVFVDKATGVSKCFGFVSYESPAAAQAAINVMNGFPLGGKRLKVQLKRDNKPSKAY</sequence>
<evidence type="ECO:0000256" key="6">
    <source>
        <dbReference type="PROSITE-ProRule" id="PRU00176"/>
    </source>
</evidence>